<feature type="domain" description="DNA polymerase III beta sliding clamp C-terminal" evidence="13">
    <location>
        <begin position="252"/>
        <end position="373"/>
    </location>
</feature>
<dbReference type="OrthoDB" id="8421503at2"/>
<keyword evidence="9" id="KW-0238">DNA-binding</keyword>
<evidence type="ECO:0000256" key="7">
    <source>
        <dbReference type="ARBA" id="ARBA00022705"/>
    </source>
</evidence>
<dbReference type="GO" id="GO:0006271">
    <property type="term" value="P:DNA strand elongation involved in DNA replication"/>
    <property type="evidence" value="ECO:0007669"/>
    <property type="project" value="TreeGrafter"/>
</dbReference>
<protein>
    <recommendedName>
        <fullName evidence="3 10">Beta sliding clamp</fullName>
    </recommendedName>
</protein>
<evidence type="ECO:0000256" key="4">
    <source>
        <dbReference type="ARBA" id="ARBA00022490"/>
    </source>
</evidence>
<dbReference type="GO" id="GO:0005737">
    <property type="term" value="C:cytoplasm"/>
    <property type="evidence" value="ECO:0007669"/>
    <property type="project" value="UniProtKB-SubCell"/>
</dbReference>
<organism evidence="14 15">
    <name type="scientific">Acetobacter senegalensis</name>
    <dbReference type="NCBI Taxonomy" id="446692"/>
    <lineage>
        <taxon>Bacteria</taxon>
        <taxon>Pseudomonadati</taxon>
        <taxon>Pseudomonadota</taxon>
        <taxon>Alphaproteobacteria</taxon>
        <taxon>Acetobacterales</taxon>
        <taxon>Acetobacteraceae</taxon>
        <taxon>Acetobacter</taxon>
    </lineage>
</organism>
<dbReference type="CDD" id="cd00140">
    <property type="entry name" value="beta_clamp"/>
    <property type="match status" value="1"/>
</dbReference>
<dbReference type="PIRSF" id="PIRSF000804">
    <property type="entry name" value="DNA_pol_III_b"/>
    <property type="match status" value="1"/>
</dbReference>
<dbReference type="GO" id="GO:0003887">
    <property type="term" value="F:DNA-directed DNA polymerase activity"/>
    <property type="evidence" value="ECO:0007669"/>
    <property type="project" value="UniProtKB-UniRule"/>
</dbReference>
<dbReference type="GO" id="GO:0003677">
    <property type="term" value="F:DNA binding"/>
    <property type="evidence" value="ECO:0007669"/>
    <property type="project" value="UniProtKB-UniRule"/>
</dbReference>
<dbReference type="Pfam" id="PF02767">
    <property type="entry name" value="DNA_pol3_beta_2"/>
    <property type="match status" value="1"/>
</dbReference>
<comment type="caution">
    <text evidence="14">The sequence shown here is derived from an EMBL/GenBank/DDBJ whole genome shotgun (WGS) entry which is preliminary data.</text>
</comment>
<name>A0A149TZJ6_9PROT</name>
<evidence type="ECO:0000313" key="15">
    <source>
        <dbReference type="Proteomes" id="UP000075360"/>
    </source>
</evidence>
<gene>
    <name evidence="14" type="ORF">AD948_11040</name>
</gene>
<comment type="subunit">
    <text evidence="10">Forms a ring-shaped head-to-tail homodimer around DNA.</text>
</comment>
<proteinExistence type="inferred from homology"/>
<dbReference type="Gene3D" id="3.10.150.10">
    <property type="entry name" value="DNA Polymerase III, subunit A, domain 2"/>
    <property type="match status" value="1"/>
</dbReference>
<evidence type="ECO:0000256" key="10">
    <source>
        <dbReference type="PIRNR" id="PIRNR000804"/>
    </source>
</evidence>
<evidence type="ECO:0000256" key="1">
    <source>
        <dbReference type="ARBA" id="ARBA00004496"/>
    </source>
</evidence>
<evidence type="ECO:0000313" key="14">
    <source>
        <dbReference type="EMBL" id="KXV58634.1"/>
    </source>
</evidence>
<keyword evidence="4 10" id="KW-0963">Cytoplasm</keyword>
<evidence type="ECO:0000256" key="8">
    <source>
        <dbReference type="ARBA" id="ARBA00022932"/>
    </source>
</evidence>
<keyword evidence="8 10" id="KW-0239">DNA-directed DNA polymerase</keyword>
<comment type="similarity">
    <text evidence="2 10">Belongs to the beta sliding clamp family.</text>
</comment>
<dbReference type="Pfam" id="PF02768">
    <property type="entry name" value="DNA_pol3_beta_3"/>
    <property type="match status" value="1"/>
</dbReference>
<dbReference type="RefSeq" id="WP_061472036.1">
    <property type="nucleotide sequence ID" value="NZ_LHZU01000136.1"/>
</dbReference>
<evidence type="ECO:0000256" key="6">
    <source>
        <dbReference type="ARBA" id="ARBA00022695"/>
    </source>
</evidence>
<dbReference type="GO" id="GO:0008408">
    <property type="term" value="F:3'-5' exonuclease activity"/>
    <property type="evidence" value="ECO:0007669"/>
    <property type="project" value="InterPro"/>
</dbReference>
<evidence type="ECO:0000256" key="5">
    <source>
        <dbReference type="ARBA" id="ARBA00022679"/>
    </source>
</evidence>
<feature type="domain" description="DNA polymerase III beta sliding clamp central" evidence="12">
    <location>
        <begin position="131"/>
        <end position="249"/>
    </location>
</feature>
<dbReference type="SMART" id="SM00480">
    <property type="entry name" value="POL3Bc"/>
    <property type="match status" value="1"/>
</dbReference>
<dbReference type="NCBIfam" id="TIGR00663">
    <property type="entry name" value="dnan"/>
    <property type="match status" value="1"/>
</dbReference>
<evidence type="ECO:0000256" key="3">
    <source>
        <dbReference type="ARBA" id="ARBA00021035"/>
    </source>
</evidence>
<dbReference type="InterPro" id="IPR022634">
    <property type="entry name" value="DNA_polIII_beta_N"/>
</dbReference>
<dbReference type="InterPro" id="IPR046938">
    <property type="entry name" value="DNA_clamp_sf"/>
</dbReference>
<keyword evidence="5 10" id="KW-0808">Transferase</keyword>
<dbReference type="Gene3D" id="3.70.10.10">
    <property type="match status" value="1"/>
</dbReference>
<comment type="subcellular location">
    <subcellularLocation>
        <location evidence="1 10">Cytoplasm</location>
    </subcellularLocation>
</comment>
<dbReference type="InterPro" id="IPR001001">
    <property type="entry name" value="DNA_polIII_beta"/>
</dbReference>
<sequence length="374" mass="41153">MKFSAERATLLKALAHIQSVAEKRNTIPILANVLIHAVDGQLSLKATDMEIEVVEVIPATIKREGATTAPAAVLYEIVRKLPDNVLVELDQADGDTPLQLRADRYATRLNVLSVDDFPSMGAGELPCRFKLNAGVLRSLIDRTRFAISTEETRYYLNGIFFHAADADGVPLLRAVATDGHRLARVETDLPEGAAEMPGVIIPRKTVAELRKLIDEAPEEIEVALSETRVQFTAGSIMLTSKLIDGTFPEYDRVIPRNNNRILRVGKKDFSDAVARVAAISQERSRPVKLTLEPGLLTLSASSPEQGVAKEELDDNRISYDAESLEIGFQARYLNDITDQVEKEVEFAFSDSAAPTIVRDVDSPSALYVLMPMRV</sequence>
<dbReference type="PANTHER" id="PTHR30478:SF0">
    <property type="entry name" value="BETA SLIDING CLAMP"/>
    <property type="match status" value="1"/>
</dbReference>
<evidence type="ECO:0000259" key="11">
    <source>
        <dbReference type="Pfam" id="PF00712"/>
    </source>
</evidence>
<evidence type="ECO:0000259" key="12">
    <source>
        <dbReference type="Pfam" id="PF02767"/>
    </source>
</evidence>
<keyword evidence="6 10" id="KW-0548">Nucleotidyltransferase</keyword>
<evidence type="ECO:0000259" key="13">
    <source>
        <dbReference type="Pfam" id="PF02768"/>
    </source>
</evidence>
<dbReference type="PANTHER" id="PTHR30478">
    <property type="entry name" value="DNA POLYMERASE III SUBUNIT BETA"/>
    <property type="match status" value="1"/>
</dbReference>
<dbReference type="Proteomes" id="UP000075360">
    <property type="component" value="Unassembled WGS sequence"/>
</dbReference>
<keyword evidence="7 10" id="KW-0235">DNA replication</keyword>
<dbReference type="InterPro" id="IPR022637">
    <property type="entry name" value="DNA_polIII_beta_cen"/>
</dbReference>
<dbReference type="AlphaFoldDB" id="A0A149TZJ6"/>
<dbReference type="GO" id="GO:0009360">
    <property type="term" value="C:DNA polymerase III complex"/>
    <property type="evidence" value="ECO:0007669"/>
    <property type="project" value="InterPro"/>
</dbReference>
<dbReference type="PATRIC" id="fig|446692.4.peg.2273"/>
<feature type="domain" description="DNA polymerase III beta sliding clamp N-terminal" evidence="11">
    <location>
        <begin position="1"/>
        <end position="120"/>
    </location>
</feature>
<dbReference type="InterPro" id="IPR022635">
    <property type="entry name" value="DNA_polIII_beta_C"/>
</dbReference>
<dbReference type="EMBL" id="LHZU01000136">
    <property type="protein sequence ID" value="KXV58634.1"/>
    <property type="molecule type" value="Genomic_DNA"/>
</dbReference>
<evidence type="ECO:0000256" key="9">
    <source>
        <dbReference type="ARBA" id="ARBA00023125"/>
    </source>
</evidence>
<dbReference type="SUPFAM" id="SSF55979">
    <property type="entry name" value="DNA clamp"/>
    <property type="match status" value="3"/>
</dbReference>
<evidence type="ECO:0000256" key="2">
    <source>
        <dbReference type="ARBA" id="ARBA00010752"/>
    </source>
</evidence>
<reference evidence="14 15" key="1">
    <citation type="submission" date="2015-06" db="EMBL/GenBank/DDBJ databases">
        <title>Improved classification and identification of acetic acid bacteria using matrix-assisted laser desorption/ionization time-of-flight mass spectrometry; Gluconobacter nephelii and Gluconobacter uchimurae are later heterotypic synonyms of Gluconobacter japonicus and Gluconobacter oxydans, respectively.</title>
        <authorList>
            <person name="Li L."/>
            <person name="Cleenwerck I."/>
            <person name="De Vuyst L."/>
            <person name="Vandamme P."/>
        </authorList>
    </citation>
    <scope>NUCLEOTIDE SEQUENCE [LARGE SCALE GENOMIC DNA]</scope>
    <source>
        <strain evidence="14 15">LMG 23690</strain>
    </source>
</reference>
<accession>A0A149TZJ6</accession>
<dbReference type="Pfam" id="PF00712">
    <property type="entry name" value="DNA_pol3_beta"/>
    <property type="match status" value="1"/>
</dbReference>
<comment type="function">
    <text evidence="10">Confers DNA tethering and processivity to DNA polymerases and other proteins. Acts as a clamp, forming a ring around DNA (a reaction catalyzed by the clamp-loading complex) which diffuses in an ATP-independent manner freely and bidirectionally along dsDNA. Initially characterized for its ability to contact the catalytic subunit of DNA polymerase III (Pol III), a complex, multichain enzyme responsible for most of the replicative synthesis in bacteria; Pol III exhibits 3'-5' exonuclease proofreading activity. The beta chain is required for initiation of replication as well as for processivity of DNA replication.</text>
</comment>